<evidence type="ECO:0008006" key="5">
    <source>
        <dbReference type="Google" id="ProtNLM"/>
    </source>
</evidence>
<protein>
    <recommendedName>
        <fullName evidence="5">RNase H type-1 domain-containing protein</fullName>
    </recommendedName>
</protein>
<dbReference type="PANTHER" id="PTHR47074:SF76">
    <property type="entry name" value="RNASE H TYPE-1 DOMAIN-CONTAINING PROTEIN"/>
    <property type="match status" value="1"/>
</dbReference>
<dbReference type="CDD" id="cd06222">
    <property type="entry name" value="RNase_H_like"/>
    <property type="match status" value="1"/>
</dbReference>
<dbReference type="Gene3D" id="3.30.420.10">
    <property type="entry name" value="Ribonuclease H-like superfamily/Ribonuclease H"/>
    <property type="match status" value="1"/>
</dbReference>
<dbReference type="EnsemblPlants" id="AET6Gv20742100.2">
    <property type="protein sequence ID" value="AET6Gv20742100.2"/>
    <property type="gene ID" value="AET6Gv20742100"/>
</dbReference>
<dbReference type="InterPro" id="IPR044730">
    <property type="entry name" value="RNase_H-like_dom_plant"/>
</dbReference>
<dbReference type="InterPro" id="IPR012337">
    <property type="entry name" value="RNaseH-like_sf"/>
</dbReference>
<evidence type="ECO:0000259" key="2">
    <source>
        <dbReference type="Pfam" id="PF13966"/>
    </source>
</evidence>
<reference evidence="4" key="1">
    <citation type="journal article" date="2014" name="Science">
        <title>Ancient hybridizations among the ancestral genomes of bread wheat.</title>
        <authorList>
            <consortium name="International Wheat Genome Sequencing Consortium,"/>
            <person name="Marcussen T."/>
            <person name="Sandve S.R."/>
            <person name="Heier L."/>
            <person name="Spannagl M."/>
            <person name="Pfeifer M."/>
            <person name="Jakobsen K.S."/>
            <person name="Wulff B.B."/>
            <person name="Steuernagel B."/>
            <person name="Mayer K.F."/>
            <person name="Olsen O.A."/>
        </authorList>
    </citation>
    <scope>NUCLEOTIDE SEQUENCE [LARGE SCALE GENOMIC DNA]</scope>
    <source>
        <strain evidence="4">cv. AL8/78</strain>
    </source>
</reference>
<evidence type="ECO:0000313" key="3">
    <source>
        <dbReference type="EnsemblPlants" id="AET6Gv20742100.2"/>
    </source>
</evidence>
<dbReference type="InterPro" id="IPR036397">
    <property type="entry name" value="RNaseH_sf"/>
</dbReference>
<evidence type="ECO:0000313" key="4">
    <source>
        <dbReference type="Proteomes" id="UP000015105"/>
    </source>
</evidence>
<organism evidence="3 4">
    <name type="scientific">Aegilops tauschii subsp. strangulata</name>
    <name type="common">Goatgrass</name>
    <dbReference type="NCBI Taxonomy" id="200361"/>
    <lineage>
        <taxon>Eukaryota</taxon>
        <taxon>Viridiplantae</taxon>
        <taxon>Streptophyta</taxon>
        <taxon>Embryophyta</taxon>
        <taxon>Tracheophyta</taxon>
        <taxon>Spermatophyta</taxon>
        <taxon>Magnoliopsida</taxon>
        <taxon>Liliopsida</taxon>
        <taxon>Poales</taxon>
        <taxon>Poaceae</taxon>
        <taxon>BOP clade</taxon>
        <taxon>Pooideae</taxon>
        <taxon>Triticodae</taxon>
        <taxon>Triticeae</taxon>
        <taxon>Triticinae</taxon>
        <taxon>Aegilops</taxon>
    </lineage>
</organism>
<dbReference type="SUPFAM" id="SSF53098">
    <property type="entry name" value="Ribonuclease H-like"/>
    <property type="match status" value="1"/>
</dbReference>
<proteinExistence type="predicted"/>
<dbReference type="InterPro" id="IPR002156">
    <property type="entry name" value="RNaseH_domain"/>
</dbReference>
<keyword evidence="4" id="KW-1185">Reference proteome</keyword>
<dbReference type="Pfam" id="PF13456">
    <property type="entry name" value="RVT_3"/>
    <property type="match status" value="1"/>
</dbReference>
<dbReference type="Gramene" id="AET6Gv20742100.2">
    <property type="protein sequence ID" value="AET6Gv20742100.2"/>
    <property type="gene ID" value="AET6Gv20742100"/>
</dbReference>
<dbReference type="InterPro" id="IPR026960">
    <property type="entry name" value="RVT-Znf"/>
</dbReference>
<feature type="domain" description="RNase H type-1" evidence="1">
    <location>
        <begin position="223"/>
        <end position="342"/>
    </location>
</feature>
<feature type="domain" description="Reverse transcriptase zinc-binding" evidence="2">
    <location>
        <begin position="2"/>
        <end position="99"/>
    </location>
</feature>
<dbReference type="GO" id="GO:0004523">
    <property type="term" value="F:RNA-DNA hybrid ribonuclease activity"/>
    <property type="evidence" value="ECO:0007669"/>
    <property type="project" value="InterPro"/>
</dbReference>
<dbReference type="InterPro" id="IPR052929">
    <property type="entry name" value="RNase_H-like_EbsB-rel"/>
</dbReference>
<dbReference type="GO" id="GO:0003676">
    <property type="term" value="F:nucleic acid binding"/>
    <property type="evidence" value="ECO:0007669"/>
    <property type="project" value="InterPro"/>
</dbReference>
<dbReference type="Pfam" id="PF13966">
    <property type="entry name" value="zf-RVT"/>
    <property type="match status" value="1"/>
</dbReference>
<dbReference type="STRING" id="200361.A0A453PIE7"/>
<reference evidence="3" key="4">
    <citation type="submission" date="2019-03" db="UniProtKB">
        <authorList>
            <consortium name="EnsemblPlants"/>
        </authorList>
    </citation>
    <scope>IDENTIFICATION</scope>
</reference>
<name>A0A453PIE7_AEGTS</name>
<dbReference type="PANTHER" id="PTHR47074">
    <property type="entry name" value="BNAC02G40300D PROTEIN"/>
    <property type="match status" value="1"/>
</dbReference>
<sequence>MFTVKSAYQLGFDEAHRGSATGSSYRPDGRRSCWQLIWSSDVPPTVRNFAWRVATDSLPTWKNKYVRGIETSELCPICATETEDSFHALCRCTFSRVLWDTMAGVWTLPSISTMLNTGKEWLLHALEPLPEIERSMLLMLLWRAWHIRNEVVHNKPPPPMEASSRFLVSYLDSLIGIKTDLSSDKSMGKSIITYDTGTNRPHAFITTVPTWRAPIVGWVNLCTDGSFADDGSPGAGMVLRDDKGAIIFSSCRQLFSCREPLEAELCACMEGLSLAIQRTELPVAIEMDSLIAVKMIQAKEVDRSIYASLIKAIRYLMSIRESCITHIVRSQNKVSDSLAKFARLEGRTMTWIGSGPLVATELATIDCMNFSS</sequence>
<reference evidence="3" key="3">
    <citation type="journal article" date="2017" name="Nature">
        <title>Genome sequence of the progenitor of the wheat D genome Aegilops tauschii.</title>
        <authorList>
            <person name="Luo M.C."/>
            <person name="Gu Y.Q."/>
            <person name="Puiu D."/>
            <person name="Wang H."/>
            <person name="Twardziok S.O."/>
            <person name="Deal K.R."/>
            <person name="Huo N."/>
            <person name="Zhu T."/>
            <person name="Wang L."/>
            <person name="Wang Y."/>
            <person name="McGuire P.E."/>
            <person name="Liu S."/>
            <person name="Long H."/>
            <person name="Ramasamy R.K."/>
            <person name="Rodriguez J.C."/>
            <person name="Van S.L."/>
            <person name="Yuan L."/>
            <person name="Wang Z."/>
            <person name="Xia Z."/>
            <person name="Xiao L."/>
            <person name="Anderson O.D."/>
            <person name="Ouyang S."/>
            <person name="Liang Y."/>
            <person name="Zimin A.V."/>
            <person name="Pertea G."/>
            <person name="Qi P."/>
            <person name="Bennetzen J.L."/>
            <person name="Dai X."/>
            <person name="Dawson M.W."/>
            <person name="Muller H.G."/>
            <person name="Kugler K."/>
            <person name="Rivarola-Duarte L."/>
            <person name="Spannagl M."/>
            <person name="Mayer K.F.X."/>
            <person name="Lu F.H."/>
            <person name="Bevan M.W."/>
            <person name="Leroy P."/>
            <person name="Li P."/>
            <person name="You F.M."/>
            <person name="Sun Q."/>
            <person name="Liu Z."/>
            <person name="Lyons E."/>
            <person name="Wicker T."/>
            <person name="Salzberg S.L."/>
            <person name="Devos K.M."/>
            <person name="Dvorak J."/>
        </authorList>
    </citation>
    <scope>NUCLEOTIDE SEQUENCE [LARGE SCALE GENOMIC DNA]</scope>
    <source>
        <strain evidence="3">cv. AL8/78</strain>
    </source>
</reference>
<dbReference type="AlphaFoldDB" id="A0A453PIE7"/>
<accession>A0A453PIE7</accession>
<dbReference type="Proteomes" id="UP000015105">
    <property type="component" value="Chromosome 6D"/>
</dbReference>
<reference evidence="4" key="2">
    <citation type="journal article" date="2017" name="Nat. Plants">
        <title>The Aegilops tauschii genome reveals multiple impacts of transposons.</title>
        <authorList>
            <person name="Zhao G."/>
            <person name="Zou C."/>
            <person name="Li K."/>
            <person name="Wang K."/>
            <person name="Li T."/>
            <person name="Gao L."/>
            <person name="Zhang X."/>
            <person name="Wang H."/>
            <person name="Yang Z."/>
            <person name="Liu X."/>
            <person name="Jiang W."/>
            <person name="Mao L."/>
            <person name="Kong X."/>
            <person name="Jiao Y."/>
            <person name="Jia J."/>
        </authorList>
    </citation>
    <scope>NUCLEOTIDE SEQUENCE [LARGE SCALE GENOMIC DNA]</scope>
    <source>
        <strain evidence="4">cv. AL8/78</strain>
    </source>
</reference>
<reference evidence="3" key="5">
    <citation type="journal article" date="2021" name="G3 (Bethesda)">
        <title>Aegilops tauschii genome assembly Aet v5.0 features greater sequence contiguity and improved annotation.</title>
        <authorList>
            <person name="Wang L."/>
            <person name="Zhu T."/>
            <person name="Rodriguez J.C."/>
            <person name="Deal K.R."/>
            <person name="Dubcovsky J."/>
            <person name="McGuire P.E."/>
            <person name="Lux T."/>
            <person name="Spannagl M."/>
            <person name="Mayer K.F.X."/>
            <person name="Baldrich P."/>
            <person name="Meyers B.C."/>
            <person name="Huo N."/>
            <person name="Gu Y.Q."/>
            <person name="Zhou H."/>
            <person name="Devos K.M."/>
            <person name="Bennetzen J.L."/>
            <person name="Unver T."/>
            <person name="Budak H."/>
            <person name="Gulick P.J."/>
            <person name="Galiba G."/>
            <person name="Kalapos B."/>
            <person name="Nelson D.R."/>
            <person name="Li P."/>
            <person name="You F.M."/>
            <person name="Luo M.C."/>
            <person name="Dvorak J."/>
        </authorList>
    </citation>
    <scope>NUCLEOTIDE SEQUENCE [LARGE SCALE GENOMIC DNA]</scope>
    <source>
        <strain evidence="3">cv. AL8/78</strain>
    </source>
</reference>
<evidence type="ECO:0000259" key="1">
    <source>
        <dbReference type="Pfam" id="PF13456"/>
    </source>
</evidence>